<dbReference type="PANTHER" id="PTHR45666:SF18">
    <property type="entry name" value="TYPE IV INOSITOL POLYPHOSPHATE 5-PHOSPHATASE 9"/>
    <property type="match status" value="1"/>
</dbReference>
<accession>A0A2Z6NXF6</accession>
<dbReference type="Proteomes" id="UP000242715">
    <property type="component" value="Unassembled WGS sequence"/>
</dbReference>
<comment type="similarity">
    <text evidence="1">Belongs to the inositol polyphosphate 5-phosphatase family.</text>
</comment>
<feature type="domain" description="Inositol polyphosphate-related phosphatase" evidence="3">
    <location>
        <begin position="50"/>
        <end position="224"/>
    </location>
</feature>
<dbReference type="GO" id="GO:0034485">
    <property type="term" value="F:phosphatidylinositol-3,4,5-trisphosphate 5-phosphatase activity"/>
    <property type="evidence" value="ECO:0007669"/>
    <property type="project" value="TreeGrafter"/>
</dbReference>
<keyword evidence="2" id="KW-0378">Hydrolase</keyword>
<gene>
    <name evidence="4" type="ORF">TSUD_17200</name>
</gene>
<dbReference type="GO" id="GO:0046856">
    <property type="term" value="P:phosphatidylinositol dephosphorylation"/>
    <property type="evidence" value="ECO:0007669"/>
    <property type="project" value="InterPro"/>
</dbReference>
<dbReference type="InterPro" id="IPR036691">
    <property type="entry name" value="Endo/exonu/phosph_ase_sf"/>
</dbReference>
<sequence length="246" mass="27412">MTRKLAQVMWPALVANKILNKRLGSRNFVADYPSYTDPLLGGIAPDEGLNIEDLLETCSKSFDIFVFGFQEIVPLKASNVLGSEDSKISTKWNSIIREALNKRTHENCCKDIENDGNPGQQCKEAPQDFHCIISKQMVGILISVWVRSDLSPFIRHSCVSCVGCGIMGCLGNKGSVSVRFLVHETSFCFVCTHLASGGKEGDEKHRNSNVAEIFSRTNFPRGSLMELPKKILDHELLSQQVMKTRF</sequence>
<dbReference type="OrthoDB" id="62798at2759"/>
<dbReference type="GO" id="GO:0004439">
    <property type="term" value="F:phosphatidylinositol-4,5-bisphosphate 5-phosphatase activity"/>
    <property type="evidence" value="ECO:0007669"/>
    <property type="project" value="TreeGrafter"/>
</dbReference>
<dbReference type="SUPFAM" id="SSF56219">
    <property type="entry name" value="DNase I-like"/>
    <property type="match status" value="1"/>
</dbReference>
<keyword evidence="5" id="KW-1185">Reference proteome</keyword>
<proteinExistence type="inferred from homology"/>
<dbReference type="InterPro" id="IPR045849">
    <property type="entry name" value="IP5P_plant"/>
</dbReference>
<reference evidence="5" key="1">
    <citation type="journal article" date="2017" name="Front. Plant Sci.">
        <title>Climate Clever Clovers: New Paradigm to Reduce the Environmental Footprint of Ruminants by Breeding Low Methanogenic Forages Utilizing Haplotype Variation.</title>
        <authorList>
            <person name="Kaur P."/>
            <person name="Appels R."/>
            <person name="Bayer P.E."/>
            <person name="Keeble-Gagnere G."/>
            <person name="Wang J."/>
            <person name="Hirakawa H."/>
            <person name="Shirasawa K."/>
            <person name="Vercoe P."/>
            <person name="Stefanova K."/>
            <person name="Durmic Z."/>
            <person name="Nichols P."/>
            <person name="Revell C."/>
            <person name="Isobe S.N."/>
            <person name="Edwards D."/>
            <person name="Erskine W."/>
        </authorList>
    </citation>
    <scope>NUCLEOTIDE SEQUENCE [LARGE SCALE GENOMIC DNA]</scope>
    <source>
        <strain evidence="5">cv. Daliak</strain>
    </source>
</reference>
<evidence type="ECO:0000256" key="2">
    <source>
        <dbReference type="ARBA" id="ARBA00022801"/>
    </source>
</evidence>
<evidence type="ECO:0000256" key="1">
    <source>
        <dbReference type="ARBA" id="ARBA00010768"/>
    </source>
</evidence>
<dbReference type="Pfam" id="PF22669">
    <property type="entry name" value="Exo_endo_phos2"/>
    <property type="match status" value="1"/>
</dbReference>
<evidence type="ECO:0000259" key="3">
    <source>
        <dbReference type="Pfam" id="PF22669"/>
    </source>
</evidence>
<evidence type="ECO:0000313" key="4">
    <source>
        <dbReference type="EMBL" id="GAU34747.1"/>
    </source>
</evidence>
<name>A0A2Z6NXF6_TRISU</name>
<dbReference type="PANTHER" id="PTHR45666">
    <property type="entry name" value="TYPE IV INOSITOL POLYPHOSPHATE 5-PHOSPHATASE 9"/>
    <property type="match status" value="1"/>
</dbReference>
<protein>
    <recommendedName>
        <fullName evidence="3">Inositol polyphosphate-related phosphatase domain-containing protein</fullName>
    </recommendedName>
</protein>
<dbReference type="InterPro" id="IPR000300">
    <property type="entry name" value="IPPc"/>
</dbReference>
<evidence type="ECO:0000313" key="5">
    <source>
        <dbReference type="Proteomes" id="UP000242715"/>
    </source>
</evidence>
<dbReference type="Gene3D" id="3.60.10.10">
    <property type="entry name" value="Endonuclease/exonuclease/phosphatase"/>
    <property type="match status" value="1"/>
</dbReference>
<organism evidence="4 5">
    <name type="scientific">Trifolium subterraneum</name>
    <name type="common">Subterranean clover</name>
    <dbReference type="NCBI Taxonomy" id="3900"/>
    <lineage>
        <taxon>Eukaryota</taxon>
        <taxon>Viridiplantae</taxon>
        <taxon>Streptophyta</taxon>
        <taxon>Embryophyta</taxon>
        <taxon>Tracheophyta</taxon>
        <taxon>Spermatophyta</taxon>
        <taxon>Magnoliopsida</taxon>
        <taxon>eudicotyledons</taxon>
        <taxon>Gunneridae</taxon>
        <taxon>Pentapetalae</taxon>
        <taxon>rosids</taxon>
        <taxon>fabids</taxon>
        <taxon>Fabales</taxon>
        <taxon>Fabaceae</taxon>
        <taxon>Papilionoideae</taxon>
        <taxon>50 kb inversion clade</taxon>
        <taxon>NPAAA clade</taxon>
        <taxon>Hologalegina</taxon>
        <taxon>IRL clade</taxon>
        <taxon>Trifolieae</taxon>
        <taxon>Trifolium</taxon>
    </lineage>
</organism>
<dbReference type="GO" id="GO:0004445">
    <property type="term" value="F:inositol-polyphosphate 5-phosphatase activity"/>
    <property type="evidence" value="ECO:0007669"/>
    <property type="project" value="InterPro"/>
</dbReference>
<dbReference type="EMBL" id="DF973565">
    <property type="protein sequence ID" value="GAU34747.1"/>
    <property type="molecule type" value="Genomic_DNA"/>
</dbReference>
<dbReference type="AlphaFoldDB" id="A0A2Z6NXF6"/>